<evidence type="ECO:0000313" key="5">
    <source>
        <dbReference type="EMBL" id="SDD75506.1"/>
    </source>
</evidence>
<proteinExistence type="predicted"/>
<dbReference type="Gene3D" id="2.40.50.90">
    <property type="match status" value="1"/>
</dbReference>
<gene>
    <name evidence="5" type="ORF">SAMN05661003_101210</name>
</gene>
<dbReference type="OrthoDB" id="4376109at2"/>
<evidence type="ECO:0000256" key="2">
    <source>
        <dbReference type="ARBA" id="ARBA00022759"/>
    </source>
</evidence>
<dbReference type="PANTHER" id="PTHR12302:SF3">
    <property type="entry name" value="SERINE_THREONINE-PROTEIN KINASE 31"/>
    <property type="match status" value="1"/>
</dbReference>
<dbReference type="InterPro" id="IPR002071">
    <property type="entry name" value="Thermonucl_AS"/>
</dbReference>
<dbReference type="SMART" id="SM00318">
    <property type="entry name" value="SNc"/>
    <property type="match status" value="1"/>
</dbReference>
<dbReference type="Proteomes" id="UP000243205">
    <property type="component" value="Unassembled WGS sequence"/>
</dbReference>
<dbReference type="PANTHER" id="PTHR12302">
    <property type="entry name" value="EBNA2 BINDING PROTEIN P100"/>
    <property type="match status" value="1"/>
</dbReference>
<dbReference type="EMBL" id="FNAQ01000001">
    <property type="protein sequence ID" value="SDD75506.1"/>
    <property type="molecule type" value="Genomic_DNA"/>
</dbReference>
<evidence type="ECO:0000256" key="3">
    <source>
        <dbReference type="ARBA" id="ARBA00022801"/>
    </source>
</evidence>
<dbReference type="STRING" id="57664.SAMN05661003_101210"/>
<accession>A0A1G6XE32</accession>
<evidence type="ECO:0000256" key="1">
    <source>
        <dbReference type="ARBA" id="ARBA00022722"/>
    </source>
</evidence>
<dbReference type="Pfam" id="PF00565">
    <property type="entry name" value="SNase"/>
    <property type="match status" value="1"/>
</dbReference>
<evidence type="ECO:0000313" key="6">
    <source>
        <dbReference type="Proteomes" id="UP000243205"/>
    </source>
</evidence>
<keyword evidence="2" id="KW-0255">Endonuclease</keyword>
<keyword evidence="6" id="KW-1185">Reference proteome</keyword>
<protein>
    <submittedName>
        <fullName evidence="5">Micrococcal nuclease</fullName>
    </submittedName>
</protein>
<dbReference type="GO" id="GO:0003676">
    <property type="term" value="F:nucleic acid binding"/>
    <property type="evidence" value="ECO:0007669"/>
    <property type="project" value="InterPro"/>
</dbReference>
<dbReference type="PROSITE" id="PS01284">
    <property type="entry name" value="TNASE_2"/>
    <property type="match status" value="1"/>
</dbReference>
<name>A0A1G6XE32_9BACT</name>
<dbReference type="InterPro" id="IPR035437">
    <property type="entry name" value="SNase_OB-fold_sf"/>
</dbReference>
<dbReference type="AlphaFoldDB" id="A0A1G6XE32"/>
<keyword evidence="3" id="KW-0378">Hydrolase</keyword>
<dbReference type="RefSeq" id="WP_092075362.1">
    <property type="nucleotide sequence ID" value="NZ_CALFZY010000006.1"/>
</dbReference>
<feature type="domain" description="TNase-like" evidence="4">
    <location>
        <begin position="44"/>
        <end position="185"/>
    </location>
</feature>
<dbReference type="GO" id="GO:0004519">
    <property type="term" value="F:endonuclease activity"/>
    <property type="evidence" value="ECO:0007669"/>
    <property type="project" value="UniProtKB-KW"/>
</dbReference>
<keyword evidence="1" id="KW-0540">Nuclease</keyword>
<evidence type="ECO:0000259" key="4">
    <source>
        <dbReference type="PROSITE" id="PS50830"/>
    </source>
</evidence>
<organism evidence="5 6">
    <name type="scientific">Desulfuromonas thiophila</name>
    <dbReference type="NCBI Taxonomy" id="57664"/>
    <lineage>
        <taxon>Bacteria</taxon>
        <taxon>Pseudomonadati</taxon>
        <taxon>Thermodesulfobacteriota</taxon>
        <taxon>Desulfuromonadia</taxon>
        <taxon>Desulfuromonadales</taxon>
        <taxon>Desulfuromonadaceae</taxon>
        <taxon>Desulfuromonas</taxon>
    </lineage>
</organism>
<sequence>MRCVLAYRKDRAKRLPRRPIALLILIGLLLAGLLPLRTQALANDPLIGRVSWIYDGDSLKVAGIGKVRLVGIDAPEHNGKGRDRAFLQLGSGSPARLRQVAEDNRRQLIRQVKGRQVRLEVENPSYDRYGRLLAYVWLDNGTLLNAQLLREGRARVYRRFAFARKTEFLQLEEQARRHRRGLWQKP</sequence>
<reference evidence="6" key="1">
    <citation type="submission" date="2016-10" db="EMBL/GenBank/DDBJ databases">
        <authorList>
            <person name="Varghese N."/>
            <person name="Submissions S."/>
        </authorList>
    </citation>
    <scope>NUCLEOTIDE SEQUENCE [LARGE SCALE GENOMIC DNA]</scope>
    <source>
        <strain evidence="6">DSM 8987</strain>
    </source>
</reference>
<dbReference type="SUPFAM" id="SSF50199">
    <property type="entry name" value="Staphylococcal nuclease"/>
    <property type="match status" value="1"/>
</dbReference>
<dbReference type="PROSITE" id="PS50830">
    <property type="entry name" value="TNASE_3"/>
    <property type="match status" value="1"/>
</dbReference>
<dbReference type="InterPro" id="IPR016071">
    <property type="entry name" value="Staphylococal_nuclease_OB-fold"/>
</dbReference>
<dbReference type="GO" id="GO:0016787">
    <property type="term" value="F:hydrolase activity"/>
    <property type="evidence" value="ECO:0007669"/>
    <property type="project" value="UniProtKB-KW"/>
</dbReference>